<feature type="region of interest" description="Disordered" evidence="1">
    <location>
        <begin position="82"/>
        <end position="102"/>
    </location>
</feature>
<dbReference type="EMBL" id="JBGMDY010000008">
    <property type="protein sequence ID" value="KAL2326263.1"/>
    <property type="molecule type" value="Genomic_DNA"/>
</dbReference>
<dbReference type="Proteomes" id="UP001603857">
    <property type="component" value="Unassembled WGS sequence"/>
</dbReference>
<gene>
    <name evidence="2" type="ORF">Fmac_025321</name>
</gene>
<comment type="caution">
    <text evidence="2">The sequence shown here is derived from an EMBL/GenBank/DDBJ whole genome shotgun (WGS) entry which is preliminary data.</text>
</comment>
<proteinExistence type="predicted"/>
<dbReference type="Gene3D" id="1.10.150.20">
    <property type="entry name" value="5' to 3' exonuclease, C-terminal subdomain"/>
    <property type="match status" value="1"/>
</dbReference>
<accession>A0ABD1LRW1</accession>
<reference evidence="2 3" key="1">
    <citation type="submission" date="2024-08" db="EMBL/GenBank/DDBJ databases">
        <title>Insights into the chromosomal genome structure of Flemingia macrophylla.</title>
        <authorList>
            <person name="Ding Y."/>
            <person name="Zhao Y."/>
            <person name="Bi W."/>
            <person name="Wu M."/>
            <person name="Zhao G."/>
            <person name="Gong Y."/>
            <person name="Li W."/>
            <person name="Zhang P."/>
        </authorList>
    </citation>
    <scope>NUCLEOTIDE SEQUENCE [LARGE SCALE GENOMIC DNA]</scope>
    <source>
        <strain evidence="2">DYQJB</strain>
        <tissue evidence="2">Leaf</tissue>
    </source>
</reference>
<dbReference type="AlphaFoldDB" id="A0ABD1LRW1"/>
<evidence type="ECO:0000313" key="2">
    <source>
        <dbReference type="EMBL" id="KAL2326263.1"/>
    </source>
</evidence>
<organism evidence="2 3">
    <name type="scientific">Flemingia macrophylla</name>
    <dbReference type="NCBI Taxonomy" id="520843"/>
    <lineage>
        <taxon>Eukaryota</taxon>
        <taxon>Viridiplantae</taxon>
        <taxon>Streptophyta</taxon>
        <taxon>Embryophyta</taxon>
        <taxon>Tracheophyta</taxon>
        <taxon>Spermatophyta</taxon>
        <taxon>Magnoliopsida</taxon>
        <taxon>eudicotyledons</taxon>
        <taxon>Gunneridae</taxon>
        <taxon>Pentapetalae</taxon>
        <taxon>rosids</taxon>
        <taxon>fabids</taxon>
        <taxon>Fabales</taxon>
        <taxon>Fabaceae</taxon>
        <taxon>Papilionoideae</taxon>
        <taxon>50 kb inversion clade</taxon>
        <taxon>NPAAA clade</taxon>
        <taxon>indigoferoid/millettioid clade</taxon>
        <taxon>Phaseoleae</taxon>
        <taxon>Flemingia</taxon>
    </lineage>
</organism>
<keyword evidence="3" id="KW-1185">Reference proteome</keyword>
<sequence>MTKEMLDLNNLDASKPLLESTKEKLSKFCHVPIFILIAPAPHFDFHSRHLPPSIFIFVPPPGATFPSPPPIFTFVSPSPSPDVTFPASTPRNENGEHCHTPSPRAMRMESLLRNTNDDQKHRRKQINENKTKIKTENACNRAFENRFKKPPRTGLKAYFCTSVTTIRHVNKTDVVTLDTTFGSFSHIIGAFYGRSNLPWLGERKSKRSCFLKLDAIKNAIVDICVYLEKVFSRVNSGSCGIQELLCWVFCHLKLCCLCCDCIENTDFIVETILGCCQVWKLDVAVNDIHTMQTDTMVALINHEIVGKLRPTQAEKLCFEMLWPRFIRPASFIEGVMLWPRFIRPTSRNDRFGQDSSDRRRLLKARCFGQDSSGRHRVTIALAKIYSAGLVY</sequence>
<protein>
    <submittedName>
        <fullName evidence="2">Uncharacterized protein</fullName>
    </submittedName>
</protein>
<evidence type="ECO:0000313" key="3">
    <source>
        <dbReference type="Proteomes" id="UP001603857"/>
    </source>
</evidence>
<name>A0ABD1LRW1_9FABA</name>
<evidence type="ECO:0000256" key="1">
    <source>
        <dbReference type="SAM" id="MobiDB-lite"/>
    </source>
</evidence>